<dbReference type="EMBL" id="CM042038">
    <property type="protein sequence ID" value="KAI3732249.1"/>
    <property type="molecule type" value="Genomic_DNA"/>
</dbReference>
<evidence type="ECO:0000313" key="1">
    <source>
        <dbReference type="EMBL" id="KAI3732249.1"/>
    </source>
</evidence>
<reference evidence="2" key="1">
    <citation type="journal article" date="2022" name="Mol. Ecol. Resour.">
        <title>The genomes of chicory, endive, great burdock and yacon provide insights into Asteraceae palaeo-polyploidization history and plant inulin production.</title>
        <authorList>
            <person name="Fan W."/>
            <person name="Wang S."/>
            <person name="Wang H."/>
            <person name="Wang A."/>
            <person name="Jiang F."/>
            <person name="Liu H."/>
            <person name="Zhao H."/>
            <person name="Xu D."/>
            <person name="Zhang Y."/>
        </authorList>
    </citation>
    <scope>NUCLEOTIDE SEQUENCE [LARGE SCALE GENOMIC DNA]</scope>
    <source>
        <strain evidence="2">cv. Yunnan</strain>
    </source>
</reference>
<keyword evidence="2" id="KW-1185">Reference proteome</keyword>
<reference evidence="1 2" key="2">
    <citation type="journal article" date="2022" name="Mol. Ecol. Resour.">
        <title>The genomes of chicory, endive, great burdock and yacon provide insights into Asteraceae paleo-polyploidization history and plant inulin production.</title>
        <authorList>
            <person name="Fan W."/>
            <person name="Wang S."/>
            <person name="Wang H."/>
            <person name="Wang A."/>
            <person name="Jiang F."/>
            <person name="Liu H."/>
            <person name="Zhao H."/>
            <person name="Xu D."/>
            <person name="Zhang Y."/>
        </authorList>
    </citation>
    <scope>NUCLEOTIDE SEQUENCE [LARGE SCALE GENOMIC DNA]</scope>
    <source>
        <strain evidence="2">cv. Yunnan</strain>
        <tissue evidence="1">Leaves</tissue>
    </source>
</reference>
<comment type="caution">
    <text evidence="1">The sequence shown here is derived from an EMBL/GenBank/DDBJ whole genome shotgun (WGS) entry which is preliminary data.</text>
</comment>
<protein>
    <submittedName>
        <fullName evidence="1">Uncharacterized protein</fullName>
    </submittedName>
</protein>
<proteinExistence type="predicted"/>
<evidence type="ECO:0000313" key="2">
    <source>
        <dbReference type="Proteomes" id="UP001056120"/>
    </source>
</evidence>
<name>A0ACB9CDB4_9ASTR</name>
<dbReference type="Proteomes" id="UP001056120">
    <property type="component" value="Linkage Group LG21"/>
</dbReference>
<gene>
    <name evidence="1" type="ORF">L1987_63450</name>
</gene>
<organism evidence="1 2">
    <name type="scientific">Smallanthus sonchifolius</name>
    <dbReference type="NCBI Taxonomy" id="185202"/>
    <lineage>
        <taxon>Eukaryota</taxon>
        <taxon>Viridiplantae</taxon>
        <taxon>Streptophyta</taxon>
        <taxon>Embryophyta</taxon>
        <taxon>Tracheophyta</taxon>
        <taxon>Spermatophyta</taxon>
        <taxon>Magnoliopsida</taxon>
        <taxon>eudicotyledons</taxon>
        <taxon>Gunneridae</taxon>
        <taxon>Pentapetalae</taxon>
        <taxon>asterids</taxon>
        <taxon>campanulids</taxon>
        <taxon>Asterales</taxon>
        <taxon>Asteraceae</taxon>
        <taxon>Asteroideae</taxon>
        <taxon>Heliantheae alliance</taxon>
        <taxon>Millerieae</taxon>
        <taxon>Smallanthus</taxon>
    </lineage>
</organism>
<sequence length="110" mass="11790">MRLRKKKQTMPPLPSISIQSNSTTNAASMDIGTVESLQYDFSTVKVATNNFSEDNKLGRGGFGTVYKGTLEDGNQIAVKRLAWDSGQGSGGLGSSHYSLNEVSDSGFVPR</sequence>
<accession>A0ACB9CDB4</accession>